<keyword evidence="2" id="KW-1185">Reference proteome</keyword>
<dbReference type="PATRIC" id="fig|194439.7.peg.469"/>
<dbReference type="RefSeq" id="WP_010932172.1">
    <property type="nucleotide sequence ID" value="NC_002932.3"/>
</dbReference>
<dbReference type="EMBL" id="AE006470">
    <property type="protein sequence ID" value="AAM71727.1"/>
    <property type="molecule type" value="Genomic_DNA"/>
</dbReference>
<dbReference type="EnsemblBacteria" id="AAM71727">
    <property type="protein sequence ID" value="AAM71727"/>
    <property type="gene ID" value="CT0485"/>
</dbReference>
<name>Q8KF47_CHLTE</name>
<accession>Q8KF47</accession>
<dbReference type="AlphaFoldDB" id="Q8KF47"/>
<evidence type="ECO:0000313" key="2">
    <source>
        <dbReference type="Proteomes" id="UP000001007"/>
    </source>
</evidence>
<evidence type="ECO:0000313" key="1">
    <source>
        <dbReference type="EMBL" id="AAM71727.1"/>
    </source>
</evidence>
<dbReference type="InterPro" id="IPR025234">
    <property type="entry name" value="YjzH-like"/>
</dbReference>
<evidence type="ECO:0008006" key="3">
    <source>
        <dbReference type="Google" id="ProtNLM"/>
    </source>
</evidence>
<dbReference type="Pfam" id="PF13783">
    <property type="entry name" value="DUF4177"/>
    <property type="match status" value="1"/>
</dbReference>
<dbReference type="Proteomes" id="UP000001007">
    <property type="component" value="Chromosome"/>
</dbReference>
<organism evidence="1 2">
    <name type="scientific">Chlorobaculum tepidum (strain ATCC 49652 / DSM 12025 / NBRC 103806 / TLS)</name>
    <name type="common">Chlorobium tepidum</name>
    <dbReference type="NCBI Taxonomy" id="194439"/>
    <lineage>
        <taxon>Bacteria</taxon>
        <taxon>Pseudomonadati</taxon>
        <taxon>Chlorobiota</taxon>
        <taxon>Chlorobiia</taxon>
        <taxon>Chlorobiales</taxon>
        <taxon>Chlorobiaceae</taxon>
        <taxon>Chlorobaculum</taxon>
    </lineage>
</organism>
<gene>
    <name evidence="1" type="ordered locus">CT0485</name>
</gene>
<dbReference type="OrthoDB" id="1202795at2"/>
<proteinExistence type="predicted"/>
<dbReference type="eggNOG" id="ENOG502ZRHX">
    <property type="taxonomic scope" value="Bacteria"/>
</dbReference>
<dbReference type="KEGG" id="cte:CT0485"/>
<dbReference type="HOGENOM" id="CLU_2877638_0_0_10"/>
<protein>
    <recommendedName>
        <fullName evidence="3">DUF4177 domain-containing protein</fullName>
    </recommendedName>
</protein>
<dbReference type="STRING" id="194439.CT0485"/>
<reference evidence="1 2" key="1">
    <citation type="journal article" date="2002" name="Proc. Natl. Acad. Sci. U.S.A.">
        <title>The complete genome sequence of Chlorobium tepidum TLS, a photosynthetic, anaerobic, green-sulfur bacterium.</title>
        <authorList>
            <person name="Eisen J.A."/>
            <person name="Nelson K.E."/>
            <person name="Paulsen I.T."/>
            <person name="Heidelberg J.F."/>
            <person name="Wu M."/>
            <person name="Dodson R.J."/>
            <person name="Deboy R."/>
            <person name="Gwinn M.L."/>
            <person name="Nelson W.C."/>
            <person name="Haft D.H."/>
            <person name="Hickey E.K."/>
            <person name="Peterson J.D."/>
            <person name="Durkin A.S."/>
            <person name="Kolonay J.L."/>
            <person name="Yang F."/>
            <person name="Holt I."/>
            <person name="Umayam L.A."/>
            <person name="Mason T."/>
            <person name="Brenner M."/>
            <person name="Shea T.P."/>
            <person name="Parksey D."/>
            <person name="Nierman W.C."/>
            <person name="Feldblyum T.V."/>
            <person name="Hansen C.L."/>
            <person name="Craven M.B."/>
            <person name="Radune D."/>
            <person name="Vamathevan J."/>
            <person name="Khouri H."/>
            <person name="White O."/>
            <person name="Gruber T.M."/>
            <person name="Ketchum K.A."/>
            <person name="Venter J.C."/>
            <person name="Tettelin H."/>
            <person name="Bryant D.A."/>
            <person name="Fraser C.M."/>
        </authorList>
    </citation>
    <scope>NUCLEOTIDE SEQUENCE [LARGE SCALE GENOMIC DNA]</scope>
    <source>
        <strain evidence="2">ATCC 49652 / DSM 12025 / NBRC 103806 / TLS</strain>
    </source>
</reference>
<sequence>MKEYKVLTQKDRFFGGTFDPEKLEKAINSYATEGWVVVSVATASIPSLTGAREEMIVVMEREK</sequence>